<name>A0A2J6RWB3_HYAVF</name>
<dbReference type="PANTHER" id="PTHR20883">
    <property type="entry name" value="PHYTANOYL-COA DIOXYGENASE DOMAIN CONTAINING 1"/>
    <property type="match status" value="1"/>
</dbReference>
<gene>
    <name evidence="6" type="ORF">L207DRAFT_486538</name>
</gene>
<evidence type="ECO:0000256" key="3">
    <source>
        <dbReference type="ARBA" id="ARBA00022723"/>
    </source>
</evidence>
<dbReference type="PANTHER" id="PTHR20883:SF15">
    <property type="entry name" value="PHYTANOYL-COA DIOXYGENASE DOMAIN-CONTAINING PROTEIN 1"/>
    <property type="match status" value="1"/>
</dbReference>
<comment type="cofactor">
    <cofactor evidence="1">
        <name>Fe cation</name>
        <dbReference type="ChEBI" id="CHEBI:24875"/>
    </cofactor>
</comment>
<dbReference type="GO" id="GO:0046872">
    <property type="term" value="F:metal ion binding"/>
    <property type="evidence" value="ECO:0007669"/>
    <property type="project" value="UniProtKB-KW"/>
</dbReference>
<evidence type="ECO:0000313" key="7">
    <source>
        <dbReference type="Proteomes" id="UP000235786"/>
    </source>
</evidence>
<keyword evidence="4" id="KW-0408">Iron</keyword>
<dbReference type="AlphaFoldDB" id="A0A2J6RWB3"/>
<dbReference type="STRING" id="1149755.A0A2J6RWB3"/>
<evidence type="ECO:0000256" key="2">
    <source>
        <dbReference type="ARBA" id="ARBA00005830"/>
    </source>
</evidence>
<keyword evidence="3" id="KW-0479">Metal-binding</keyword>
<accession>A0A2J6RWB3</accession>
<protein>
    <submittedName>
        <fullName evidence="6">PhyH-domain-containing protein</fullName>
    </submittedName>
</protein>
<evidence type="ECO:0000256" key="1">
    <source>
        <dbReference type="ARBA" id="ARBA00001962"/>
    </source>
</evidence>
<feature type="region of interest" description="Disordered" evidence="5">
    <location>
        <begin position="1"/>
        <end position="28"/>
    </location>
</feature>
<reference evidence="6 7" key="1">
    <citation type="submission" date="2016-04" db="EMBL/GenBank/DDBJ databases">
        <title>A degradative enzymes factory behind the ericoid mycorrhizal symbiosis.</title>
        <authorList>
            <consortium name="DOE Joint Genome Institute"/>
            <person name="Martino E."/>
            <person name="Morin E."/>
            <person name="Grelet G."/>
            <person name="Kuo A."/>
            <person name="Kohler A."/>
            <person name="Daghino S."/>
            <person name="Barry K."/>
            <person name="Choi C."/>
            <person name="Cichocki N."/>
            <person name="Clum A."/>
            <person name="Copeland A."/>
            <person name="Hainaut M."/>
            <person name="Haridas S."/>
            <person name="Labutti K."/>
            <person name="Lindquist E."/>
            <person name="Lipzen A."/>
            <person name="Khouja H.-R."/>
            <person name="Murat C."/>
            <person name="Ohm R."/>
            <person name="Olson A."/>
            <person name="Spatafora J."/>
            <person name="Veneault-Fourrey C."/>
            <person name="Henrissat B."/>
            <person name="Grigoriev I."/>
            <person name="Martin F."/>
            <person name="Perotto S."/>
        </authorList>
    </citation>
    <scope>NUCLEOTIDE SEQUENCE [LARGE SCALE GENOMIC DNA]</scope>
    <source>
        <strain evidence="6 7">F</strain>
    </source>
</reference>
<dbReference type="SUPFAM" id="SSF51197">
    <property type="entry name" value="Clavaminate synthase-like"/>
    <property type="match status" value="1"/>
</dbReference>
<dbReference type="EMBL" id="KZ613943">
    <property type="protein sequence ID" value="PMD42799.1"/>
    <property type="molecule type" value="Genomic_DNA"/>
</dbReference>
<comment type="similarity">
    <text evidence="2">Belongs to the PhyH family.</text>
</comment>
<sequence>MKPKLNQAVDSEVGADRRLGRPPPENRSKIQGLIDHTTEHGYVIIPSAFSSEEVEEAKAELRHLARELETGRFGPAPLKGRNTFEGLNTQRIYALANKSRVFDKFALHPDILALNDHFLDPGYLLNSFQSINIKSGEAPQTLHHDDGYVTVPRPHGPFGAAIMVALDPYTSTNGATVVVPGSHKWSADRIADRSEAVSVIAPSGSIVYFLSTLWHGGGENRSGKDRIALTVQYCQPWMRQLENQILAVDFEKLDEMPPRLVDMLGYKVGAPFIGHVDGNSPRAAVTRLLERHRNARKENDPKL</sequence>
<keyword evidence="7" id="KW-1185">Reference proteome</keyword>
<dbReference type="OrthoDB" id="445007at2759"/>
<evidence type="ECO:0000313" key="6">
    <source>
        <dbReference type="EMBL" id="PMD42799.1"/>
    </source>
</evidence>
<feature type="compositionally biased region" description="Basic and acidic residues" evidence="5">
    <location>
        <begin position="14"/>
        <end position="28"/>
    </location>
</feature>
<evidence type="ECO:0000256" key="4">
    <source>
        <dbReference type="ARBA" id="ARBA00023004"/>
    </source>
</evidence>
<organism evidence="6 7">
    <name type="scientific">Hyaloscypha variabilis (strain UAMH 11265 / GT02V1 / F)</name>
    <name type="common">Meliniomyces variabilis</name>
    <dbReference type="NCBI Taxonomy" id="1149755"/>
    <lineage>
        <taxon>Eukaryota</taxon>
        <taxon>Fungi</taxon>
        <taxon>Dikarya</taxon>
        <taxon>Ascomycota</taxon>
        <taxon>Pezizomycotina</taxon>
        <taxon>Leotiomycetes</taxon>
        <taxon>Helotiales</taxon>
        <taxon>Hyaloscyphaceae</taxon>
        <taxon>Hyaloscypha</taxon>
        <taxon>Hyaloscypha variabilis</taxon>
    </lineage>
</organism>
<evidence type="ECO:0000256" key="5">
    <source>
        <dbReference type="SAM" id="MobiDB-lite"/>
    </source>
</evidence>
<dbReference type="Proteomes" id="UP000235786">
    <property type="component" value="Unassembled WGS sequence"/>
</dbReference>
<dbReference type="Gene3D" id="2.60.120.620">
    <property type="entry name" value="q2cbj1_9rhob like domain"/>
    <property type="match status" value="1"/>
</dbReference>
<proteinExistence type="inferred from homology"/>
<dbReference type="Pfam" id="PF05721">
    <property type="entry name" value="PhyH"/>
    <property type="match status" value="1"/>
</dbReference>
<dbReference type="InterPro" id="IPR008775">
    <property type="entry name" value="Phytyl_CoA_dOase-like"/>
</dbReference>